<comment type="caution">
    <text evidence="1">The sequence shown here is derived from an EMBL/GenBank/DDBJ whole genome shotgun (WGS) entry which is preliminary data.</text>
</comment>
<name>A0A8J4DWS9_9ACTN</name>
<dbReference type="PROSITE" id="PS51257">
    <property type="entry name" value="PROKAR_LIPOPROTEIN"/>
    <property type="match status" value="1"/>
</dbReference>
<evidence type="ECO:0000313" key="2">
    <source>
        <dbReference type="Proteomes" id="UP000612585"/>
    </source>
</evidence>
<sequence length="69" mass="7652">MRRTFNALGDRLLAKLVPATTATAASCPGRYIGRIGSCYYWCYQSGGHSMQYRYCDANPRCVIGCNDCC</sequence>
<dbReference type="Proteomes" id="UP000612585">
    <property type="component" value="Unassembled WGS sequence"/>
</dbReference>
<keyword evidence="2" id="KW-1185">Reference proteome</keyword>
<organism evidence="1 2">
    <name type="scientific">Virgisporangium aurantiacum</name>
    <dbReference type="NCBI Taxonomy" id="175570"/>
    <lineage>
        <taxon>Bacteria</taxon>
        <taxon>Bacillati</taxon>
        <taxon>Actinomycetota</taxon>
        <taxon>Actinomycetes</taxon>
        <taxon>Micromonosporales</taxon>
        <taxon>Micromonosporaceae</taxon>
        <taxon>Virgisporangium</taxon>
    </lineage>
</organism>
<dbReference type="RefSeq" id="WP_203985734.1">
    <property type="nucleotide sequence ID" value="NZ_BOPG01000002.1"/>
</dbReference>
<accession>A0A8J4DWS9</accession>
<dbReference type="AlphaFoldDB" id="A0A8J4DWS9"/>
<proteinExistence type="predicted"/>
<gene>
    <name evidence="1" type="ORF">Vau01_001190</name>
</gene>
<dbReference type="EMBL" id="BOPG01000002">
    <property type="protein sequence ID" value="GIJ52603.1"/>
    <property type="molecule type" value="Genomic_DNA"/>
</dbReference>
<evidence type="ECO:0000313" key="1">
    <source>
        <dbReference type="EMBL" id="GIJ52603.1"/>
    </source>
</evidence>
<protein>
    <submittedName>
        <fullName evidence="1">Uncharacterized protein</fullName>
    </submittedName>
</protein>
<reference evidence="1" key="1">
    <citation type="submission" date="2021-01" db="EMBL/GenBank/DDBJ databases">
        <title>Whole genome shotgun sequence of Virgisporangium aurantiacum NBRC 16421.</title>
        <authorList>
            <person name="Komaki H."/>
            <person name="Tamura T."/>
        </authorList>
    </citation>
    <scope>NUCLEOTIDE SEQUENCE</scope>
    <source>
        <strain evidence="1">NBRC 16421</strain>
    </source>
</reference>